<dbReference type="PANTHER" id="PTHR34135:SF2">
    <property type="entry name" value="LYSOZYME"/>
    <property type="match status" value="1"/>
</dbReference>
<reference evidence="2 3" key="1">
    <citation type="submission" date="2019-02" db="EMBL/GenBank/DDBJ databases">
        <title>Closed genome of Sporomusa termitida DSM 4440.</title>
        <authorList>
            <person name="Poehlein A."/>
            <person name="Daniel R."/>
        </authorList>
    </citation>
    <scope>NUCLEOTIDE SEQUENCE [LARGE SCALE GENOMIC DNA]</scope>
    <source>
        <strain evidence="2 3">DSM 4440</strain>
    </source>
</reference>
<gene>
    <name evidence="2" type="primary">lyc_2</name>
    <name evidence="2" type="ORF">SPTER_16340</name>
</gene>
<comment type="similarity">
    <text evidence="1">Belongs to the glycosyl hydrolase 25 family.</text>
</comment>
<dbReference type="SUPFAM" id="SSF51445">
    <property type="entry name" value="(Trans)glycosidases"/>
    <property type="match status" value="1"/>
</dbReference>
<organism evidence="2 3">
    <name type="scientific">Sporomusa termitida</name>
    <dbReference type="NCBI Taxonomy" id="2377"/>
    <lineage>
        <taxon>Bacteria</taxon>
        <taxon>Bacillati</taxon>
        <taxon>Bacillota</taxon>
        <taxon>Negativicutes</taxon>
        <taxon>Selenomonadales</taxon>
        <taxon>Sporomusaceae</taxon>
        <taxon>Sporomusa</taxon>
    </lineage>
</organism>
<sequence>MIKGIDVSYHNGAVDWQAVAAAGIEFAIIRSSYGLQSKDNMFTKNVAGAKAAGLKVGAYHYSYALCVKDAIQEAANCREAIDSCGVLLDLPVFFDMEDADGYKKRNGFSFDPAEITAMCKAFIDNIGLDCGVYASYWWFANYIDWRSLGCAVWNAQWGENDDIKGYLWQYTDRLEIGGKCFDGNIRYI</sequence>
<dbReference type="GO" id="GO:0009253">
    <property type="term" value="P:peptidoglycan catabolic process"/>
    <property type="evidence" value="ECO:0007669"/>
    <property type="project" value="InterPro"/>
</dbReference>
<dbReference type="GO" id="GO:0016052">
    <property type="term" value="P:carbohydrate catabolic process"/>
    <property type="evidence" value="ECO:0007669"/>
    <property type="project" value="TreeGrafter"/>
</dbReference>
<dbReference type="KEGG" id="sted:SPTER_16340"/>
<accession>A0A517DSH2</accession>
<dbReference type="PROSITE" id="PS51904">
    <property type="entry name" value="GLYCOSYL_HYDROL_F25_2"/>
    <property type="match status" value="1"/>
</dbReference>
<dbReference type="GO" id="GO:0016998">
    <property type="term" value="P:cell wall macromolecule catabolic process"/>
    <property type="evidence" value="ECO:0007669"/>
    <property type="project" value="InterPro"/>
</dbReference>
<dbReference type="InterPro" id="IPR017853">
    <property type="entry name" value="GH"/>
</dbReference>
<dbReference type="Proteomes" id="UP000320776">
    <property type="component" value="Chromosome"/>
</dbReference>
<dbReference type="GO" id="GO:0003796">
    <property type="term" value="F:lysozyme activity"/>
    <property type="evidence" value="ECO:0007669"/>
    <property type="project" value="UniProtKB-EC"/>
</dbReference>
<dbReference type="Gene3D" id="3.20.20.80">
    <property type="entry name" value="Glycosidases"/>
    <property type="match status" value="1"/>
</dbReference>
<proteinExistence type="inferred from homology"/>
<evidence type="ECO:0000313" key="3">
    <source>
        <dbReference type="Proteomes" id="UP000320776"/>
    </source>
</evidence>
<dbReference type="AlphaFoldDB" id="A0A517DSH2"/>
<dbReference type="EC" id="3.2.1.17" evidence="2"/>
<evidence type="ECO:0000256" key="1">
    <source>
        <dbReference type="ARBA" id="ARBA00010646"/>
    </source>
</evidence>
<name>A0A517DSH2_9FIRM</name>
<dbReference type="PANTHER" id="PTHR34135">
    <property type="entry name" value="LYSOZYME"/>
    <property type="match status" value="1"/>
</dbReference>
<protein>
    <submittedName>
        <fullName evidence="2">Autolytic lysozyme</fullName>
        <ecNumber evidence="2">3.2.1.17</ecNumber>
    </submittedName>
</protein>
<dbReference type="InterPro" id="IPR002053">
    <property type="entry name" value="Glyco_hydro_25"/>
</dbReference>
<dbReference type="RefSeq" id="WP_211367523.1">
    <property type="nucleotide sequence ID" value="NZ_CP036259.1"/>
</dbReference>
<keyword evidence="3" id="KW-1185">Reference proteome</keyword>
<dbReference type="EMBL" id="CP036259">
    <property type="protein sequence ID" value="QDR80311.1"/>
    <property type="molecule type" value="Genomic_DNA"/>
</dbReference>
<evidence type="ECO:0000313" key="2">
    <source>
        <dbReference type="EMBL" id="QDR80311.1"/>
    </source>
</evidence>
<keyword evidence="2" id="KW-0326">Glycosidase</keyword>
<keyword evidence="2" id="KW-0378">Hydrolase</keyword>
<dbReference type="Pfam" id="PF01183">
    <property type="entry name" value="Glyco_hydro_25"/>
    <property type="match status" value="1"/>
</dbReference>